<keyword evidence="2" id="KW-1185">Reference proteome</keyword>
<protein>
    <submittedName>
        <fullName evidence="1">Uncharacterized protein</fullName>
    </submittedName>
</protein>
<dbReference type="Ensembl" id="ENSMALT00000026022.1">
    <property type="protein sequence ID" value="ENSMALP00000025548.1"/>
    <property type="gene ID" value="ENSMALG00000017770.1"/>
</dbReference>
<name>A0A3Q3JX81_MONAL</name>
<reference evidence="1" key="1">
    <citation type="submission" date="2025-08" db="UniProtKB">
        <authorList>
            <consortium name="Ensembl"/>
        </authorList>
    </citation>
    <scope>IDENTIFICATION</scope>
</reference>
<sequence length="83" mass="9472">EGSAVNLSALLLAREVPRKAPHIPEPDTFDGNVKSCRGFLLQCRRVFDHQPRTYITDREKISYIINLFSELRVLQGVCVVRSM</sequence>
<evidence type="ECO:0000313" key="1">
    <source>
        <dbReference type="Ensembl" id="ENSMALP00000025548.1"/>
    </source>
</evidence>
<dbReference type="Proteomes" id="UP000261600">
    <property type="component" value="Unplaced"/>
</dbReference>
<organism evidence="1 2">
    <name type="scientific">Monopterus albus</name>
    <name type="common">Swamp eel</name>
    <dbReference type="NCBI Taxonomy" id="43700"/>
    <lineage>
        <taxon>Eukaryota</taxon>
        <taxon>Metazoa</taxon>
        <taxon>Chordata</taxon>
        <taxon>Craniata</taxon>
        <taxon>Vertebrata</taxon>
        <taxon>Euteleostomi</taxon>
        <taxon>Actinopterygii</taxon>
        <taxon>Neopterygii</taxon>
        <taxon>Teleostei</taxon>
        <taxon>Neoteleostei</taxon>
        <taxon>Acanthomorphata</taxon>
        <taxon>Anabantaria</taxon>
        <taxon>Synbranchiformes</taxon>
        <taxon>Synbranchidae</taxon>
        <taxon>Monopterus</taxon>
    </lineage>
</organism>
<accession>A0A3Q3JX81</accession>
<evidence type="ECO:0000313" key="2">
    <source>
        <dbReference type="Proteomes" id="UP000261600"/>
    </source>
</evidence>
<dbReference type="AlphaFoldDB" id="A0A3Q3JX81"/>
<reference evidence="1" key="2">
    <citation type="submission" date="2025-09" db="UniProtKB">
        <authorList>
            <consortium name="Ensembl"/>
        </authorList>
    </citation>
    <scope>IDENTIFICATION</scope>
</reference>
<proteinExistence type="predicted"/>